<reference evidence="2" key="1">
    <citation type="submission" date="2017-09" db="EMBL/GenBank/DDBJ databases">
        <title>Arcobacter canalis sp. nov., a new species isolated from a water canal contaminated with urban sewage.</title>
        <authorList>
            <person name="Perez-Cataluna A."/>
            <person name="Salas-Masso N."/>
            <person name="Figueras M.J."/>
        </authorList>
    </citation>
    <scope>NUCLEOTIDE SEQUENCE [LARGE SCALE GENOMIC DNA]</scope>
    <source>
        <strain evidence="2">CECT 7727</strain>
    </source>
</reference>
<dbReference type="Pfam" id="PF05573">
    <property type="entry name" value="NosL"/>
    <property type="match status" value="1"/>
</dbReference>
<dbReference type="PANTHER" id="PTHR41247">
    <property type="entry name" value="HTH-TYPE TRANSCRIPTIONAL REPRESSOR YCNK"/>
    <property type="match status" value="1"/>
</dbReference>
<accession>A0ABX4LXP7</accession>
<dbReference type="SUPFAM" id="SSF160387">
    <property type="entry name" value="NosL/MerB-like"/>
    <property type="match status" value="1"/>
</dbReference>
<dbReference type="Proteomes" id="UP000224740">
    <property type="component" value="Unassembled WGS sequence"/>
</dbReference>
<dbReference type="EMBL" id="NXAO01000028">
    <property type="protein sequence ID" value="PHO15413.1"/>
    <property type="molecule type" value="Genomic_DNA"/>
</dbReference>
<dbReference type="PANTHER" id="PTHR41247:SF1">
    <property type="entry name" value="HTH-TYPE TRANSCRIPTIONAL REPRESSOR YCNK"/>
    <property type="match status" value="1"/>
</dbReference>
<dbReference type="PROSITE" id="PS51257">
    <property type="entry name" value="PROKAR_LIPOPROTEIN"/>
    <property type="match status" value="1"/>
</dbReference>
<comment type="caution">
    <text evidence="1">The sequence shown here is derived from an EMBL/GenBank/DDBJ whole genome shotgun (WGS) entry which is preliminary data.</text>
</comment>
<dbReference type="InterPro" id="IPR008719">
    <property type="entry name" value="N2O_reductase_NosL"/>
</dbReference>
<evidence type="ECO:0000313" key="1">
    <source>
        <dbReference type="EMBL" id="PHO15413.1"/>
    </source>
</evidence>
<proteinExistence type="predicted"/>
<protein>
    <recommendedName>
        <fullName evidence="3">NosL domain-containing protein</fullName>
    </recommendedName>
</protein>
<evidence type="ECO:0008006" key="3">
    <source>
        <dbReference type="Google" id="ProtNLM"/>
    </source>
</evidence>
<evidence type="ECO:0000313" key="2">
    <source>
        <dbReference type="Proteomes" id="UP000224740"/>
    </source>
</evidence>
<sequence>MMKKINYIFFTVLVLFVIGCEFKIDTTPKEVKWDREVCERCKMIISDRKYAVQIINPKNGDRFYFDDIGCTILWFEEQNIDWKNDAYIYVTDAKTGKWIDARNAYWTYGAITPMAFGFSANKTKILNKENNDLNYVIKKVLETRDE</sequence>
<organism evidence="1 2">
    <name type="scientific">Malaciobacter marinus</name>
    <dbReference type="NCBI Taxonomy" id="505249"/>
    <lineage>
        <taxon>Bacteria</taxon>
        <taxon>Pseudomonadati</taxon>
        <taxon>Campylobacterota</taxon>
        <taxon>Epsilonproteobacteria</taxon>
        <taxon>Campylobacterales</taxon>
        <taxon>Arcobacteraceae</taxon>
        <taxon>Malaciobacter</taxon>
    </lineage>
</organism>
<name>A0ABX4LXP7_9BACT</name>
<dbReference type="RefSeq" id="WP_099311039.1">
    <property type="nucleotide sequence ID" value="NZ_CP032101.1"/>
</dbReference>
<gene>
    <name evidence="1" type="ORF">CPH92_07065</name>
</gene>
<keyword evidence="2" id="KW-1185">Reference proteome</keyword>